<keyword evidence="7 15" id="KW-0418">Kinase</keyword>
<dbReference type="RefSeq" id="WP_090627398.1">
    <property type="nucleotide sequence ID" value="NZ_FOCP01000002.1"/>
</dbReference>
<evidence type="ECO:0000313" key="16">
    <source>
        <dbReference type="Proteomes" id="UP000199459"/>
    </source>
</evidence>
<keyword evidence="11" id="KW-0175">Coiled coil</keyword>
<dbReference type="OrthoDB" id="9121563at2"/>
<dbReference type="InterPro" id="IPR003661">
    <property type="entry name" value="HisK_dim/P_dom"/>
</dbReference>
<dbReference type="InterPro" id="IPR003594">
    <property type="entry name" value="HATPase_dom"/>
</dbReference>
<feature type="domain" description="HAMP" evidence="14">
    <location>
        <begin position="161"/>
        <end position="215"/>
    </location>
</feature>
<dbReference type="Pfam" id="PF00512">
    <property type="entry name" value="HisKA"/>
    <property type="match status" value="1"/>
</dbReference>
<evidence type="ECO:0000256" key="3">
    <source>
        <dbReference type="ARBA" id="ARBA00012438"/>
    </source>
</evidence>
<evidence type="ECO:0000256" key="2">
    <source>
        <dbReference type="ARBA" id="ARBA00004370"/>
    </source>
</evidence>
<dbReference type="EC" id="2.7.13.3" evidence="3"/>
<comment type="catalytic activity">
    <reaction evidence="1">
        <text>ATP + protein L-histidine = ADP + protein N-phospho-L-histidine.</text>
        <dbReference type="EC" id="2.7.13.3"/>
    </reaction>
</comment>
<dbReference type="Pfam" id="PF02518">
    <property type="entry name" value="HATPase_c"/>
    <property type="match status" value="1"/>
</dbReference>
<dbReference type="PANTHER" id="PTHR45436">
    <property type="entry name" value="SENSOR HISTIDINE KINASE YKOH"/>
    <property type="match status" value="1"/>
</dbReference>
<dbReference type="PROSITE" id="PS50885">
    <property type="entry name" value="HAMP"/>
    <property type="match status" value="1"/>
</dbReference>
<dbReference type="Gene3D" id="1.10.287.130">
    <property type="match status" value="1"/>
</dbReference>
<keyword evidence="9" id="KW-0902">Two-component regulatory system</keyword>
<protein>
    <recommendedName>
        <fullName evidence="3">histidine kinase</fullName>
        <ecNumber evidence="3">2.7.13.3</ecNumber>
    </recommendedName>
</protein>
<dbReference type="InterPro" id="IPR036097">
    <property type="entry name" value="HisK_dim/P_sf"/>
</dbReference>
<dbReference type="SUPFAM" id="SSF47384">
    <property type="entry name" value="Homodimeric domain of signal transducing histidine kinase"/>
    <property type="match status" value="1"/>
</dbReference>
<dbReference type="Proteomes" id="UP000199459">
    <property type="component" value="Unassembled WGS sequence"/>
</dbReference>
<dbReference type="InterPro" id="IPR050428">
    <property type="entry name" value="TCS_sensor_his_kinase"/>
</dbReference>
<dbReference type="InterPro" id="IPR005467">
    <property type="entry name" value="His_kinase_dom"/>
</dbReference>
<dbReference type="SMART" id="SM00388">
    <property type="entry name" value="HisKA"/>
    <property type="match status" value="1"/>
</dbReference>
<dbReference type="GO" id="GO:0005886">
    <property type="term" value="C:plasma membrane"/>
    <property type="evidence" value="ECO:0007669"/>
    <property type="project" value="TreeGrafter"/>
</dbReference>
<dbReference type="AlphaFoldDB" id="A0A1H8B5A4"/>
<name>A0A1H8B5A4_9PROT</name>
<dbReference type="Gene3D" id="3.30.565.10">
    <property type="entry name" value="Histidine kinase-like ATPase, C-terminal domain"/>
    <property type="match status" value="1"/>
</dbReference>
<evidence type="ECO:0000256" key="1">
    <source>
        <dbReference type="ARBA" id="ARBA00000085"/>
    </source>
</evidence>
<evidence type="ECO:0000256" key="6">
    <source>
        <dbReference type="ARBA" id="ARBA00022692"/>
    </source>
</evidence>
<feature type="coiled-coil region" evidence="11">
    <location>
        <begin position="189"/>
        <end position="223"/>
    </location>
</feature>
<dbReference type="SUPFAM" id="SSF55874">
    <property type="entry name" value="ATPase domain of HSP90 chaperone/DNA topoisomerase II/histidine kinase"/>
    <property type="match status" value="1"/>
</dbReference>
<keyword evidence="4" id="KW-0597">Phosphoprotein</keyword>
<keyword evidence="6 12" id="KW-0812">Transmembrane</keyword>
<dbReference type="CDD" id="cd00082">
    <property type="entry name" value="HisKA"/>
    <property type="match status" value="1"/>
</dbReference>
<keyword evidence="5" id="KW-0808">Transferase</keyword>
<evidence type="ECO:0000256" key="10">
    <source>
        <dbReference type="ARBA" id="ARBA00023136"/>
    </source>
</evidence>
<dbReference type="PRINTS" id="PR00344">
    <property type="entry name" value="BCTRLSENSOR"/>
</dbReference>
<evidence type="ECO:0000259" key="14">
    <source>
        <dbReference type="PROSITE" id="PS50885"/>
    </source>
</evidence>
<feature type="domain" description="Histidine kinase" evidence="13">
    <location>
        <begin position="223"/>
        <end position="427"/>
    </location>
</feature>
<evidence type="ECO:0000256" key="7">
    <source>
        <dbReference type="ARBA" id="ARBA00022777"/>
    </source>
</evidence>
<dbReference type="GO" id="GO:0000155">
    <property type="term" value="F:phosphorelay sensor kinase activity"/>
    <property type="evidence" value="ECO:0007669"/>
    <property type="project" value="InterPro"/>
</dbReference>
<dbReference type="PANTHER" id="PTHR45436:SF16">
    <property type="entry name" value="HISTIDINE KINASE"/>
    <property type="match status" value="1"/>
</dbReference>
<dbReference type="STRING" id="917.SAMN05216326_11578"/>
<feature type="transmembrane region" description="Helical" evidence="12">
    <location>
        <begin position="139"/>
        <end position="164"/>
    </location>
</feature>
<organism evidence="15 16">
    <name type="scientific">Nitrosomonas marina</name>
    <dbReference type="NCBI Taxonomy" id="917"/>
    <lineage>
        <taxon>Bacteria</taxon>
        <taxon>Pseudomonadati</taxon>
        <taxon>Pseudomonadota</taxon>
        <taxon>Betaproteobacteria</taxon>
        <taxon>Nitrosomonadales</taxon>
        <taxon>Nitrosomonadaceae</taxon>
        <taxon>Nitrosomonas</taxon>
    </lineage>
</organism>
<dbReference type="InterPro" id="IPR003660">
    <property type="entry name" value="HAMP_dom"/>
</dbReference>
<reference evidence="15 16" key="1">
    <citation type="submission" date="2016-10" db="EMBL/GenBank/DDBJ databases">
        <authorList>
            <person name="de Groot N.N."/>
        </authorList>
    </citation>
    <scope>NUCLEOTIDE SEQUENCE [LARGE SCALE GENOMIC DNA]</scope>
    <source>
        <strain evidence="15 16">Nm22</strain>
    </source>
</reference>
<evidence type="ECO:0000256" key="5">
    <source>
        <dbReference type="ARBA" id="ARBA00022679"/>
    </source>
</evidence>
<sequence length="438" mass="49584">MLKLRIEHGLRLRVANALANFCIITVGALGVILYIASDNIEEAHIRQVIKMEMDHLVHRYRKHSDFYSQIGSHLKGYVIHHVDDELQIPSYYRGLNTGYHRIYYDFEDIHVLVQTIDDVKFLVAYRIALHNQRLSELRLLILLSWVAVVAIAFVVGYVLAGILVKQVTDLAERVKLLAPGDVQGVPLMQADMDKEVAQLASALDDYQNRIRRMLQREQEFTANISHELRTPITTILTSCELLDAEPGLSDKVRMRIKRIETATTRMGEQLQALLFLAREQALGVMEPVAIAECVNDAVEPLYPQIHRKKLKFIVNIAPDVVVLLNRQALHTAMTNLLRNAIQYTETGFIRVEYGHGSLSITDTGMGIESAFLPLLFERFFRGTTHVEGLGIGLPIVKRICNHYGWQINVESEVGKGTTFRITFPSLLTSHSKTILNAV</sequence>
<evidence type="ECO:0000256" key="12">
    <source>
        <dbReference type="SAM" id="Phobius"/>
    </source>
</evidence>
<gene>
    <name evidence="15" type="ORF">SAMN05216325_10280</name>
</gene>
<keyword evidence="10 12" id="KW-0472">Membrane</keyword>
<evidence type="ECO:0000313" key="15">
    <source>
        <dbReference type="EMBL" id="SEM77324.1"/>
    </source>
</evidence>
<evidence type="ECO:0000256" key="8">
    <source>
        <dbReference type="ARBA" id="ARBA00022989"/>
    </source>
</evidence>
<evidence type="ECO:0000256" key="11">
    <source>
        <dbReference type="SAM" id="Coils"/>
    </source>
</evidence>
<evidence type="ECO:0000259" key="13">
    <source>
        <dbReference type="PROSITE" id="PS50109"/>
    </source>
</evidence>
<dbReference type="EMBL" id="FOCP01000002">
    <property type="protein sequence ID" value="SEM77324.1"/>
    <property type="molecule type" value="Genomic_DNA"/>
</dbReference>
<accession>A0A1H8B5A4</accession>
<dbReference type="InterPro" id="IPR004358">
    <property type="entry name" value="Sig_transdc_His_kin-like_C"/>
</dbReference>
<dbReference type="SMART" id="SM00387">
    <property type="entry name" value="HATPase_c"/>
    <property type="match status" value="1"/>
</dbReference>
<dbReference type="InterPro" id="IPR036890">
    <property type="entry name" value="HATPase_C_sf"/>
</dbReference>
<keyword evidence="8 12" id="KW-1133">Transmembrane helix</keyword>
<evidence type="ECO:0000256" key="4">
    <source>
        <dbReference type="ARBA" id="ARBA00022553"/>
    </source>
</evidence>
<comment type="subcellular location">
    <subcellularLocation>
        <location evidence="2">Membrane</location>
    </subcellularLocation>
</comment>
<dbReference type="PROSITE" id="PS50109">
    <property type="entry name" value="HIS_KIN"/>
    <property type="match status" value="1"/>
</dbReference>
<dbReference type="Gene3D" id="6.10.340.10">
    <property type="match status" value="1"/>
</dbReference>
<proteinExistence type="predicted"/>
<evidence type="ECO:0000256" key="9">
    <source>
        <dbReference type="ARBA" id="ARBA00023012"/>
    </source>
</evidence>
<feature type="transmembrane region" description="Helical" evidence="12">
    <location>
        <begin position="17"/>
        <end position="36"/>
    </location>
</feature>